<evidence type="ECO:0000313" key="7">
    <source>
        <dbReference type="EMBL" id="OQS02713.1"/>
    </source>
</evidence>
<evidence type="ECO:0000256" key="4">
    <source>
        <dbReference type="ARBA" id="ARBA00022989"/>
    </source>
</evidence>
<dbReference type="PANTHER" id="PTHR12385:SF4">
    <property type="entry name" value="PROTEIN PNS1"/>
    <property type="match status" value="1"/>
</dbReference>
<feature type="transmembrane region" description="Helical" evidence="6">
    <location>
        <begin position="195"/>
        <end position="216"/>
    </location>
</feature>
<dbReference type="InterPro" id="IPR007603">
    <property type="entry name" value="Choline_transptr-like"/>
</dbReference>
<dbReference type="Proteomes" id="UP000243217">
    <property type="component" value="Unassembled WGS sequence"/>
</dbReference>
<gene>
    <name evidence="7" type="ORF">THRCLA_21357</name>
</gene>
<sequence length="323" mass="36610">MKSKDLTFRVHEIQALNEYDFVLRSLISLFLECQKCAMDQDEIDDILTTFQEDCKDVNEIPSLLPEKLVFVKNVMDRMNEMYSLQDSKDAMEECLKVYEYLNDRVEIRRHISANLKVATATIWQIRVLGHCISGCFTTQSTESNTTHHFDEYFPVIKNVNHTFIAGGVALWWYVAQHGQTTEASKRSLTTSFGSIYLGSLIVAILETIKQLLLAVITNEGIAAIIAGCLLGYVTALAEFYNCWAFVYVGIYGFDFSGSGKAVMQLFPFGVVHSSVAAIYVCFAEHPEGLRQIHPEYFDLLVQIWHKKYPKALTEAGYPVPPQI</sequence>
<dbReference type="PANTHER" id="PTHR12385">
    <property type="entry name" value="CHOLINE TRANSPORTER-LIKE (SLC FAMILY 44)"/>
    <property type="match status" value="1"/>
</dbReference>
<evidence type="ECO:0000256" key="3">
    <source>
        <dbReference type="ARBA" id="ARBA00022692"/>
    </source>
</evidence>
<evidence type="ECO:0000313" key="8">
    <source>
        <dbReference type="Proteomes" id="UP000243217"/>
    </source>
</evidence>
<accession>A0A1V9ZXG5</accession>
<dbReference type="OrthoDB" id="44736at2759"/>
<feature type="transmembrane region" description="Helical" evidence="6">
    <location>
        <begin position="223"/>
        <end position="250"/>
    </location>
</feature>
<evidence type="ECO:0000256" key="5">
    <source>
        <dbReference type="ARBA" id="ARBA00023136"/>
    </source>
</evidence>
<keyword evidence="8" id="KW-1185">Reference proteome</keyword>
<proteinExistence type="inferred from homology"/>
<protein>
    <recommendedName>
        <fullName evidence="6">Choline transporter-like protein</fullName>
    </recommendedName>
</protein>
<reference evidence="7 8" key="1">
    <citation type="journal article" date="2014" name="Genome Biol. Evol.">
        <title>The secreted proteins of Achlya hypogyna and Thraustotheca clavata identify the ancestral oomycete secretome and reveal gene acquisitions by horizontal gene transfer.</title>
        <authorList>
            <person name="Misner I."/>
            <person name="Blouin N."/>
            <person name="Leonard G."/>
            <person name="Richards T.A."/>
            <person name="Lane C.E."/>
        </authorList>
    </citation>
    <scope>NUCLEOTIDE SEQUENCE [LARGE SCALE GENOMIC DNA]</scope>
    <source>
        <strain evidence="7 8">ATCC 34112</strain>
    </source>
</reference>
<feature type="transmembrane region" description="Helical" evidence="6">
    <location>
        <begin position="158"/>
        <end position="175"/>
    </location>
</feature>
<comment type="similarity">
    <text evidence="2 6">Belongs to the CTL (choline transporter-like) family.</text>
</comment>
<feature type="transmembrane region" description="Helical" evidence="6">
    <location>
        <begin position="262"/>
        <end position="282"/>
    </location>
</feature>
<keyword evidence="5 6" id="KW-0472">Membrane</keyword>
<evidence type="ECO:0000256" key="6">
    <source>
        <dbReference type="RuleBase" id="RU368066"/>
    </source>
</evidence>
<dbReference type="GO" id="GO:0022857">
    <property type="term" value="F:transmembrane transporter activity"/>
    <property type="evidence" value="ECO:0007669"/>
    <property type="project" value="UniProtKB-UniRule"/>
</dbReference>
<comment type="subcellular location">
    <subcellularLocation>
        <location evidence="6">Cell membrane</location>
        <topology evidence="6">Multi-pass membrane protein</topology>
    </subcellularLocation>
    <subcellularLocation>
        <location evidence="1">Membrane</location>
        <topology evidence="1">Multi-pass membrane protein</topology>
    </subcellularLocation>
</comment>
<evidence type="ECO:0000256" key="2">
    <source>
        <dbReference type="ARBA" id="ARBA00007168"/>
    </source>
</evidence>
<keyword evidence="4 6" id="KW-1133">Transmembrane helix</keyword>
<comment type="caution">
    <text evidence="6">Lacks conserved residue(s) required for the propagation of feature annotation.</text>
</comment>
<dbReference type="Pfam" id="PF04515">
    <property type="entry name" value="Choline_transpo"/>
    <property type="match status" value="1"/>
</dbReference>
<name>A0A1V9ZXG5_9STRA</name>
<comment type="caution">
    <text evidence="7">The sequence shown here is derived from an EMBL/GenBank/DDBJ whole genome shotgun (WGS) entry which is preliminary data.</text>
</comment>
<dbReference type="EMBL" id="JNBS01001089">
    <property type="protein sequence ID" value="OQS02713.1"/>
    <property type="molecule type" value="Genomic_DNA"/>
</dbReference>
<dbReference type="AlphaFoldDB" id="A0A1V9ZXG5"/>
<keyword evidence="3 6" id="KW-0812">Transmembrane</keyword>
<organism evidence="7 8">
    <name type="scientific">Thraustotheca clavata</name>
    <dbReference type="NCBI Taxonomy" id="74557"/>
    <lineage>
        <taxon>Eukaryota</taxon>
        <taxon>Sar</taxon>
        <taxon>Stramenopiles</taxon>
        <taxon>Oomycota</taxon>
        <taxon>Saprolegniomycetes</taxon>
        <taxon>Saprolegniales</taxon>
        <taxon>Achlyaceae</taxon>
        <taxon>Thraustotheca</taxon>
    </lineage>
</organism>
<comment type="function">
    <text evidence="6">Choline transporter.</text>
</comment>
<dbReference type="GO" id="GO:0005886">
    <property type="term" value="C:plasma membrane"/>
    <property type="evidence" value="ECO:0007669"/>
    <property type="project" value="UniProtKB-SubCell"/>
</dbReference>
<evidence type="ECO:0000256" key="1">
    <source>
        <dbReference type="ARBA" id="ARBA00004141"/>
    </source>
</evidence>